<reference evidence="3" key="1">
    <citation type="submission" date="2021-02" db="EMBL/GenBank/DDBJ databases">
        <authorList>
            <person name="Dougan E. K."/>
            <person name="Rhodes N."/>
            <person name="Thang M."/>
            <person name="Chan C."/>
        </authorList>
    </citation>
    <scope>NUCLEOTIDE SEQUENCE</scope>
</reference>
<feature type="compositionally biased region" description="Low complexity" evidence="2">
    <location>
        <begin position="224"/>
        <end position="267"/>
    </location>
</feature>
<gene>
    <name evidence="3" type="ORF">PGLA1383_LOCUS6382</name>
</gene>
<evidence type="ECO:0000313" key="4">
    <source>
        <dbReference type="Proteomes" id="UP000654075"/>
    </source>
</evidence>
<feature type="region of interest" description="Disordered" evidence="2">
    <location>
        <begin position="223"/>
        <end position="267"/>
    </location>
</feature>
<evidence type="ECO:0000256" key="2">
    <source>
        <dbReference type="SAM" id="MobiDB-lite"/>
    </source>
</evidence>
<dbReference type="Proteomes" id="UP000654075">
    <property type="component" value="Unassembled WGS sequence"/>
</dbReference>
<evidence type="ECO:0000313" key="3">
    <source>
        <dbReference type="EMBL" id="CAE8587545.1"/>
    </source>
</evidence>
<sequence length="773" mass="82784">DLGRGEGDVPWSGVLRKSTLPIAQEPGSPTAESAVATQLSSLSPAATLEVPDAEPLRTPQQARRVAASPDAIDTLTSSWSSSRASDLDGCSVQELAIPETAVKLPRSLGHSAWEELCLEAYQEFPEASDIARFEESLFYNPPVRRCSTLAVAKENLQQRLQRQEPKQLQKLQLHQLQFEQHQSELHKQLLEQLEEESRVERRSFLPDELPSAALELLRDLHQGAPDSASQSSASSSAAWPEPAAGATSFNSNNDNNNNSSQQQLQQPLSFKVRRAGPETTATTAATTATMAATATTATTTATATAAIAAKAATTAKAATATTTTTEATTATTATSTATAATATTTATSPVAAIGGLAAEAEEQAAALVAALAADNNNSNNNNNHNNETSANAISGSRSPRAQEVELRMWRALVGRQAEELSRRDAENAQLRCELAARGSRSPMSREADSDLSTVAAPGAAEEDENMNCEQLGAHRNWICEKERSFDEIDKFKCSAGNDAFFGESIHAEIHQETALQQESAEAEEFVRLREEDAAYEIDCLRASVTRRDAEVHRAHVEVAYLNTLVAQKDRELENAESELVFLRATLAHAQASEGLGIDESHSDAVEEVPEERLHALSDCLIAACQVTRELQLLRSRRDLAEEELRRAEAEMEQLLPPLARAAASAAAKVDKVQLASQLETQDDSQLEDSSPLAEAEALGVAAAAGGRLMASLRRARHALQGDELGPASVVDTGAIEDCTLRRARHALQGDELGPASVVDTGAIEDCTLRTDSC</sequence>
<organism evidence="3 4">
    <name type="scientific">Polarella glacialis</name>
    <name type="common">Dinoflagellate</name>
    <dbReference type="NCBI Taxonomy" id="89957"/>
    <lineage>
        <taxon>Eukaryota</taxon>
        <taxon>Sar</taxon>
        <taxon>Alveolata</taxon>
        <taxon>Dinophyceae</taxon>
        <taxon>Suessiales</taxon>
        <taxon>Suessiaceae</taxon>
        <taxon>Polarella</taxon>
    </lineage>
</organism>
<dbReference type="AlphaFoldDB" id="A0A813DQ31"/>
<feature type="region of interest" description="Disordered" evidence="2">
    <location>
        <begin position="17"/>
        <end position="70"/>
    </location>
</feature>
<feature type="coiled-coil region" evidence="1">
    <location>
        <begin position="558"/>
        <end position="592"/>
    </location>
</feature>
<feature type="non-terminal residue" evidence="3">
    <location>
        <position position="1"/>
    </location>
</feature>
<keyword evidence="1" id="KW-0175">Coiled coil</keyword>
<accession>A0A813DQ31</accession>
<dbReference type="EMBL" id="CAJNNV010002652">
    <property type="protein sequence ID" value="CAE8587545.1"/>
    <property type="molecule type" value="Genomic_DNA"/>
</dbReference>
<evidence type="ECO:0000256" key="1">
    <source>
        <dbReference type="SAM" id="Coils"/>
    </source>
</evidence>
<keyword evidence="4" id="KW-1185">Reference proteome</keyword>
<name>A0A813DQ31_POLGL</name>
<feature type="compositionally biased region" description="Low complexity" evidence="2">
    <location>
        <begin position="376"/>
        <end position="392"/>
    </location>
</feature>
<feature type="compositionally biased region" description="Polar residues" evidence="2">
    <location>
        <begin position="35"/>
        <end position="44"/>
    </location>
</feature>
<protein>
    <submittedName>
        <fullName evidence="3">Uncharacterized protein</fullName>
    </submittedName>
</protein>
<feature type="region of interest" description="Disordered" evidence="2">
    <location>
        <begin position="376"/>
        <end position="399"/>
    </location>
</feature>
<proteinExistence type="predicted"/>
<comment type="caution">
    <text evidence="3">The sequence shown here is derived from an EMBL/GenBank/DDBJ whole genome shotgun (WGS) entry which is preliminary data.</text>
</comment>